<evidence type="ECO:0000313" key="2">
    <source>
        <dbReference type="EMBL" id="TFY60851.1"/>
    </source>
</evidence>
<organism evidence="2 3">
    <name type="scientific">Dentipellis fragilis</name>
    <dbReference type="NCBI Taxonomy" id="205917"/>
    <lineage>
        <taxon>Eukaryota</taxon>
        <taxon>Fungi</taxon>
        <taxon>Dikarya</taxon>
        <taxon>Basidiomycota</taxon>
        <taxon>Agaricomycotina</taxon>
        <taxon>Agaricomycetes</taxon>
        <taxon>Russulales</taxon>
        <taxon>Hericiaceae</taxon>
        <taxon>Dentipellis</taxon>
    </lineage>
</organism>
<dbReference type="EMBL" id="SEOQ01000540">
    <property type="protein sequence ID" value="TFY60851.1"/>
    <property type="molecule type" value="Genomic_DNA"/>
</dbReference>
<evidence type="ECO:0000256" key="1">
    <source>
        <dbReference type="SAM" id="MobiDB-lite"/>
    </source>
</evidence>
<proteinExistence type="predicted"/>
<feature type="compositionally biased region" description="Basic residues" evidence="1">
    <location>
        <begin position="38"/>
        <end position="54"/>
    </location>
</feature>
<sequence>MRPIKSKSKSNTSTTFSSTPTSISPASLLLPPPTSRSQPHHLRTNHLQHLHQHAHRSLMQHLPLPLVTCPFPQRLYALALPPQDGCPLTVRSRSGLRVCAGGGSGAAASGGRA</sequence>
<comment type="caution">
    <text evidence="2">The sequence shown here is derived from an EMBL/GenBank/DDBJ whole genome shotgun (WGS) entry which is preliminary data.</text>
</comment>
<feature type="region of interest" description="Disordered" evidence="1">
    <location>
        <begin position="1"/>
        <end position="54"/>
    </location>
</feature>
<reference evidence="2 3" key="1">
    <citation type="submission" date="2019-02" db="EMBL/GenBank/DDBJ databases">
        <title>Genome sequencing of the rare red list fungi Dentipellis fragilis.</title>
        <authorList>
            <person name="Buettner E."/>
            <person name="Kellner H."/>
        </authorList>
    </citation>
    <scope>NUCLEOTIDE SEQUENCE [LARGE SCALE GENOMIC DNA]</scope>
    <source>
        <strain evidence="2 3">DSM 105465</strain>
    </source>
</reference>
<keyword evidence="3" id="KW-1185">Reference proteome</keyword>
<accession>A0A4Y9YHC6</accession>
<dbReference type="Proteomes" id="UP000298327">
    <property type="component" value="Unassembled WGS sequence"/>
</dbReference>
<feature type="compositionally biased region" description="Low complexity" evidence="1">
    <location>
        <begin position="9"/>
        <end position="29"/>
    </location>
</feature>
<dbReference type="AlphaFoldDB" id="A0A4Y9YHC6"/>
<evidence type="ECO:0000313" key="3">
    <source>
        <dbReference type="Proteomes" id="UP000298327"/>
    </source>
</evidence>
<gene>
    <name evidence="2" type="ORF">EVG20_g7266</name>
</gene>
<protein>
    <submittedName>
        <fullName evidence="2">Uncharacterized protein</fullName>
    </submittedName>
</protein>
<name>A0A4Y9YHC6_9AGAM</name>